<name>A0AAV4SEJ6_CAEEX</name>
<dbReference type="EMBL" id="BPLR01009284">
    <property type="protein sequence ID" value="GIY30837.1"/>
    <property type="molecule type" value="Genomic_DNA"/>
</dbReference>
<sequence>MIFGLQSPGMFISFLNVSFANLLEIPFVSPFRVKGKKPGINLPERIQLCITEVSQLLIEVPSLPTWRTMRVHDTVSAQRHA</sequence>
<evidence type="ECO:0000313" key="2">
    <source>
        <dbReference type="Proteomes" id="UP001054945"/>
    </source>
</evidence>
<organism evidence="1 2">
    <name type="scientific">Caerostris extrusa</name>
    <name type="common">Bark spider</name>
    <name type="synonym">Caerostris bankana</name>
    <dbReference type="NCBI Taxonomy" id="172846"/>
    <lineage>
        <taxon>Eukaryota</taxon>
        <taxon>Metazoa</taxon>
        <taxon>Ecdysozoa</taxon>
        <taxon>Arthropoda</taxon>
        <taxon>Chelicerata</taxon>
        <taxon>Arachnida</taxon>
        <taxon>Araneae</taxon>
        <taxon>Araneomorphae</taxon>
        <taxon>Entelegynae</taxon>
        <taxon>Araneoidea</taxon>
        <taxon>Araneidae</taxon>
        <taxon>Caerostris</taxon>
    </lineage>
</organism>
<protein>
    <submittedName>
        <fullName evidence="1">Uncharacterized protein</fullName>
    </submittedName>
</protein>
<reference evidence="1 2" key="1">
    <citation type="submission" date="2021-06" db="EMBL/GenBank/DDBJ databases">
        <title>Caerostris extrusa draft genome.</title>
        <authorList>
            <person name="Kono N."/>
            <person name="Arakawa K."/>
        </authorList>
    </citation>
    <scope>NUCLEOTIDE SEQUENCE [LARGE SCALE GENOMIC DNA]</scope>
</reference>
<keyword evidence="2" id="KW-1185">Reference proteome</keyword>
<accession>A0AAV4SEJ6</accession>
<gene>
    <name evidence="1" type="ORF">CEXT_396491</name>
</gene>
<evidence type="ECO:0000313" key="1">
    <source>
        <dbReference type="EMBL" id="GIY30837.1"/>
    </source>
</evidence>
<comment type="caution">
    <text evidence="1">The sequence shown here is derived from an EMBL/GenBank/DDBJ whole genome shotgun (WGS) entry which is preliminary data.</text>
</comment>
<proteinExistence type="predicted"/>
<dbReference type="Proteomes" id="UP001054945">
    <property type="component" value="Unassembled WGS sequence"/>
</dbReference>
<dbReference type="AlphaFoldDB" id="A0AAV4SEJ6"/>